<evidence type="ECO:0000256" key="1">
    <source>
        <dbReference type="SAM" id="MobiDB-lite"/>
    </source>
</evidence>
<accession>A0AAF0V0L7</accession>
<feature type="region of interest" description="Disordered" evidence="1">
    <location>
        <begin position="39"/>
        <end position="64"/>
    </location>
</feature>
<dbReference type="SUPFAM" id="SSF56219">
    <property type="entry name" value="DNase I-like"/>
    <property type="match status" value="1"/>
</dbReference>
<dbReference type="PANTHER" id="PTHR33710:SF80">
    <property type="entry name" value="ENDONUCLEASE_EXONUCLEASE_PHOSPHATASE"/>
    <property type="match status" value="1"/>
</dbReference>
<feature type="domain" description="Endonuclease/exonuclease/phosphatase" evidence="2">
    <location>
        <begin position="195"/>
        <end position="314"/>
    </location>
</feature>
<dbReference type="Pfam" id="PF03372">
    <property type="entry name" value="Exo_endo_phos"/>
    <property type="match status" value="1"/>
</dbReference>
<dbReference type="Proteomes" id="UP001234989">
    <property type="component" value="Chromosome 11"/>
</dbReference>
<proteinExistence type="predicted"/>
<reference evidence="3" key="1">
    <citation type="submission" date="2023-08" db="EMBL/GenBank/DDBJ databases">
        <title>A de novo genome assembly of Solanum verrucosum Schlechtendal, a Mexican diploid species geographically isolated from the other diploid A-genome species in potato relatives.</title>
        <authorList>
            <person name="Hosaka K."/>
        </authorList>
    </citation>
    <scope>NUCLEOTIDE SEQUENCE</scope>
    <source>
        <tissue evidence="3">Young leaves</tissue>
    </source>
</reference>
<sequence>MEGEEVQMQEQSKTLQLNEVGTIEKVTTSRAEVVRRLSLNTPPTIAGEPSDLEYEEEKETESNGTVNVDTENFVDTTKNAGGLSKGKDKSTDEQWTNMFKNNRAANNGINLTYFPPQIVDGQTMVQLEEIEVQVEEDKWKCAFIAYVIGECPGYNTMHRGQEARKIKHCNKTDKGNHEIEKEQGKQNSGEITQFNLRPNAGEQRKEMWLELNTLAQGITQPWLIAGDFNALLTPQDRLAGANVSLNEVKDFADCVKDIGVTELQWQVHYYSWTNKQHATDRISNRIDRVFGNYEWMEKWGHVTTEYGNPSISDHCPMQLTMQITQHNVKVKFKFFNVWTEHDSFMSLVESVWKQDYGKGSMKKVWCKLIALQSALRQLNNKEFKYISQQIEKARYELSRIQEELFDQATDDLVEQEKEIMMKLEKWSIIEKSALRQKSRTRWIQLGDANNKYFSAIIKERTQKKQIRCITSLTGQVMYEPQDIQNEFVQFYKGLMGSSFTTLPAIDVQVMKRGPTLSRQQMIDLCADITEEEITTGLQSIGNDKAPV</sequence>
<name>A0AAF0V0L7_SOLVR</name>
<feature type="compositionally biased region" description="Acidic residues" evidence="1">
    <location>
        <begin position="50"/>
        <end position="59"/>
    </location>
</feature>
<protein>
    <recommendedName>
        <fullName evidence="2">Endonuclease/exonuclease/phosphatase domain-containing protein</fullName>
    </recommendedName>
</protein>
<organism evidence="3 4">
    <name type="scientific">Solanum verrucosum</name>
    <dbReference type="NCBI Taxonomy" id="315347"/>
    <lineage>
        <taxon>Eukaryota</taxon>
        <taxon>Viridiplantae</taxon>
        <taxon>Streptophyta</taxon>
        <taxon>Embryophyta</taxon>
        <taxon>Tracheophyta</taxon>
        <taxon>Spermatophyta</taxon>
        <taxon>Magnoliopsida</taxon>
        <taxon>eudicotyledons</taxon>
        <taxon>Gunneridae</taxon>
        <taxon>Pentapetalae</taxon>
        <taxon>asterids</taxon>
        <taxon>lamiids</taxon>
        <taxon>Solanales</taxon>
        <taxon>Solanaceae</taxon>
        <taxon>Solanoideae</taxon>
        <taxon>Solaneae</taxon>
        <taxon>Solanum</taxon>
    </lineage>
</organism>
<keyword evidence="4" id="KW-1185">Reference proteome</keyword>
<dbReference type="Gene3D" id="3.60.10.10">
    <property type="entry name" value="Endonuclease/exonuclease/phosphatase"/>
    <property type="match status" value="1"/>
</dbReference>
<evidence type="ECO:0000259" key="2">
    <source>
        <dbReference type="Pfam" id="PF03372"/>
    </source>
</evidence>
<dbReference type="AlphaFoldDB" id="A0AAF0V0L7"/>
<dbReference type="InterPro" id="IPR036691">
    <property type="entry name" value="Endo/exonu/phosph_ase_sf"/>
</dbReference>
<dbReference type="PANTHER" id="PTHR33710">
    <property type="entry name" value="BNAC02G09200D PROTEIN"/>
    <property type="match status" value="1"/>
</dbReference>
<dbReference type="GO" id="GO:0003824">
    <property type="term" value="F:catalytic activity"/>
    <property type="evidence" value="ECO:0007669"/>
    <property type="project" value="InterPro"/>
</dbReference>
<dbReference type="EMBL" id="CP133622">
    <property type="protein sequence ID" value="WMV54598.1"/>
    <property type="molecule type" value="Genomic_DNA"/>
</dbReference>
<evidence type="ECO:0000313" key="3">
    <source>
        <dbReference type="EMBL" id="WMV54598.1"/>
    </source>
</evidence>
<evidence type="ECO:0000313" key="4">
    <source>
        <dbReference type="Proteomes" id="UP001234989"/>
    </source>
</evidence>
<gene>
    <name evidence="3" type="ORF">MTR67_047983</name>
</gene>
<dbReference type="InterPro" id="IPR005135">
    <property type="entry name" value="Endo/exonuclease/phosphatase"/>
</dbReference>